<name>A0A097AUK0_THEKI</name>
<feature type="domain" description="CRISPR type III-associated protein" evidence="2">
    <location>
        <begin position="92"/>
        <end position="324"/>
    </location>
</feature>
<dbReference type="AlphaFoldDB" id="A0A097AUK0"/>
<evidence type="ECO:0000259" key="2">
    <source>
        <dbReference type="Pfam" id="PF03787"/>
    </source>
</evidence>
<dbReference type="Pfam" id="PF03787">
    <property type="entry name" value="RAMPs"/>
    <property type="match status" value="1"/>
</dbReference>
<sequence length="326" mass="37245">MIKSFSDLVRVVYKDDSKIAWDKCENFSLAFSKLIRRELIESGKEGAKNAFLTSLASYSMRSLDFDAYLSKVNLQVEDLSKQGYQPILRQYKITTASRLVIGLGVEHPLETSLTIHHLFGIPYIPGTALKGVCRMVSFWDIAIEEARGEEIEEGEIENLQKELYEGLIFDRSSSKDKGKEDSPKRVLHKLLFGTQDFKGLFLFLDAFPVINNNVSLFDVDIINVHYKSYYSDDTGKTPPGDWENPIPIPFLTVKENTSFNFSVLFDKIRFKELIKKEIPSEVKGAIDFLKDDTFLKELVENWVKKALTEFGIGAKTRLGYGYFKIL</sequence>
<dbReference type="NCBIfam" id="TIGR01898">
    <property type="entry name" value="cas_TM1791_cmr6"/>
    <property type="match status" value="1"/>
</dbReference>
<gene>
    <name evidence="3" type="primary">cmr6</name>
    <name evidence="3" type="ORF">TKV_c23500</name>
</gene>
<dbReference type="eggNOG" id="COG1604">
    <property type="taxonomic scope" value="Bacteria"/>
</dbReference>
<dbReference type="KEGG" id="tki:TKV_c23500"/>
<protein>
    <submittedName>
        <fullName evidence="3">CRISPR subtype III-B-associated RAMP protein Cmr6</fullName>
    </submittedName>
</protein>
<evidence type="ECO:0000313" key="3">
    <source>
        <dbReference type="EMBL" id="AIS53475.1"/>
    </source>
</evidence>
<keyword evidence="4" id="KW-1185">Reference proteome</keyword>
<evidence type="ECO:0000256" key="1">
    <source>
        <dbReference type="ARBA" id="ARBA00023118"/>
    </source>
</evidence>
<organism evidence="3 4">
    <name type="scientific">Thermoanaerobacter kivui</name>
    <name type="common">Acetogenium kivui</name>
    <dbReference type="NCBI Taxonomy" id="2325"/>
    <lineage>
        <taxon>Bacteria</taxon>
        <taxon>Bacillati</taxon>
        <taxon>Bacillota</taxon>
        <taxon>Clostridia</taxon>
        <taxon>Thermoanaerobacterales</taxon>
        <taxon>Thermoanaerobacteraceae</taxon>
        <taxon>Thermoanaerobacter</taxon>
    </lineage>
</organism>
<dbReference type="EMBL" id="CP009170">
    <property type="protein sequence ID" value="AIS53475.1"/>
    <property type="molecule type" value="Genomic_DNA"/>
</dbReference>
<dbReference type="RefSeq" id="WP_049686039.1">
    <property type="nucleotide sequence ID" value="NZ_CP009170.1"/>
</dbReference>
<proteinExistence type="predicted"/>
<dbReference type="InterPro" id="IPR005537">
    <property type="entry name" value="RAMP_III_fam"/>
</dbReference>
<dbReference type="PANTHER" id="PTHR39965:SF1">
    <property type="entry name" value="CRISPR SYSTEM CMR SUBUNIT CMR6"/>
    <property type="match status" value="1"/>
</dbReference>
<dbReference type="InterPro" id="IPR010172">
    <property type="entry name" value="CRISPR-assoc_prot_TM1791"/>
</dbReference>
<dbReference type="HOGENOM" id="CLU_053305_2_1_9"/>
<dbReference type="CDD" id="cd09661">
    <property type="entry name" value="Cmr6_III-B"/>
    <property type="match status" value="1"/>
</dbReference>
<reference evidence="4" key="1">
    <citation type="journal article" date="2015" name="Genome Announc.">
        <title>Whole-Genome Sequences of 80 Environmental and Clinical Isolates of Burkholderia pseudomallei.</title>
        <authorList>
            <person name="Johnson S.L."/>
            <person name="Baker A.L."/>
            <person name="Chain P.S."/>
            <person name="Currie B.J."/>
            <person name="Daligault H.E."/>
            <person name="Davenport K.W."/>
            <person name="Davis C.B."/>
            <person name="Inglis T.J."/>
            <person name="Kaestli M."/>
            <person name="Koren S."/>
            <person name="Mayo M."/>
            <person name="Merritt A.J."/>
            <person name="Price E.P."/>
            <person name="Sarovich D.S."/>
            <person name="Warner J."/>
            <person name="Rosovitz M.J."/>
        </authorList>
    </citation>
    <scope>NUCLEOTIDE SEQUENCE [LARGE SCALE GENOMIC DNA]</scope>
    <source>
        <strain evidence="4">DSM 2030</strain>
    </source>
</reference>
<keyword evidence="1" id="KW-0051">Antiviral defense</keyword>
<dbReference type="STRING" id="2325.TKV_c23500"/>
<accession>A0A097AUK0</accession>
<evidence type="ECO:0000313" key="4">
    <source>
        <dbReference type="Proteomes" id="UP000029669"/>
    </source>
</evidence>
<dbReference type="PANTHER" id="PTHR39965">
    <property type="entry name" value="CRISPR SYSTEM CMR SUBUNIT CMR6"/>
    <property type="match status" value="1"/>
</dbReference>
<dbReference type="GO" id="GO:0051607">
    <property type="term" value="P:defense response to virus"/>
    <property type="evidence" value="ECO:0007669"/>
    <property type="project" value="UniProtKB-KW"/>
</dbReference>
<dbReference type="OrthoDB" id="9813956at2"/>
<dbReference type="Proteomes" id="UP000029669">
    <property type="component" value="Chromosome"/>
</dbReference>